<keyword evidence="3" id="KW-1185">Reference proteome</keyword>
<evidence type="ECO:0000256" key="1">
    <source>
        <dbReference type="SAM" id="MobiDB-lite"/>
    </source>
</evidence>
<protein>
    <recommendedName>
        <fullName evidence="4">Zinc-ribbon 15 domain-containing protein</fullName>
    </recommendedName>
</protein>
<accession>A0ABN1G8K4</accession>
<evidence type="ECO:0000313" key="3">
    <source>
        <dbReference type="Proteomes" id="UP001500957"/>
    </source>
</evidence>
<evidence type="ECO:0000313" key="2">
    <source>
        <dbReference type="EMBL" id="GAA0606320.1"/>
    </source>
</evidence>
<organism evidence="2 3">
    <name type="scientific">Sporichthya brevicatena</name>
    <dbReference type="NCBI Taxonomy" id="171442"/>
    <lineage>
        <taxon>Bacteria</taxon>
        <taxon>Bacillati</taxon>
        <taxon>Actinomycetota</taxon>
        <taxon>Actinomycetes</taxon>
        <taxon>Sporichthyales</taxon>
        <taxon>Sporichthyaceae</taxon>
        <taxon>Sporichthya</taxon>
    </lineage>
</organism>
<comment type="caution">
    <text evidence="2">The sequence shown here is derived from an EMBL/GenBank/DDBJ whole genome shotgun (WGS) entry which is preliminary data.</text>
</comment>
<feature type="compositionally biased region" description="Low complexity" evidence="1">
    <location>
        <begin position="10"/>
        <end position="24"/>
    </location>
</feature>
<dbReference type="Proteomes" id="UP001500957">
    <property type="component" value="Unassembled WGS sequence"/>
</dbReference>
<name>A0ABN1G8K4_9ACTN</name>
<evidence type="ECO:0008006" key="4">
    <source>
        <dbReference type="Google" id="ProtNLM"/>
    </source>
</evidence>
<reference evidence="2 3" key="1">
    <citation type="journal article" date="2019" name="Int. J. Syst. Evol. Microbiol.">
        <title>The Global Catalogue of Microorganisms (GCM) 10K type strain sequencing project: providing services to taxonomists for standard genome sequencing and annotation.</title>
        <authorList>
            <consortium name="The Broad Institute Genomics Platform"/>
            <consortium name="The Broad Institute Genome Sequencing Center for Infectious Disease"/>
            <person name="Wu L."/>
            <person name="Ma J."/>
        </authorList>
    </citation>
    <scope>NUCLEOTIDE SEQUENCE [LARGE SCALE GENOMIC DNA]</scope>
    <source>
        <strain evidence="2 3">JCM 10671</strain>
    </source>
</reference>
<dbReference type="RefSeq" id="WP_344601307.1">
    <property type="nucleotide sequence ID" value="NZ_BAAAHE010000006.1"/>
</dbReference>
<sequence length="111" mass="12100">MSDFDRLRPRSGSAARPAAPRSGAVPNPRPDREGKRALFSVETPPPAPPVARGALQLTCSGCGSVSALSPRQALLAALPSIHLPILRGKYPSWMRCPACRRHQWVRVDLRR</sequence>
<feature type="region of interest" description="Disordered" evidence="1">
    <location>
        <begin position="1"/>
        <end position="47"/>
    </location>
</feature>
<dbReference type="EMBL" id="BAAAHE010000006">
    <property type="protein sequence ID" value="GAA0606320.1"/>
    <property type="molecule type" value="Genomic_DNA"/>
</dbReference>
<proteinExistence type="predicted"/>
<gene>
    <name evidence="2" type="ORF">GCM10009547_05330</name>
</gene>